<sequence length="250" mass="29194">MFTTTKSPPRKPTTSTTRRPTTKRVVKTTTQPSVSTKSPKDKKPISATSSVTSEDSDDLSSDKIRDDKKKAHQKSKKPARKRSRAKGNVSVSKTMEYEIDEMLPNMKLLLKKRKDWNFRDPDYIRAAYIESETGIMEQWKSVNAKIKSVKNTDIQFKSNLNNDLKMRHLLRKIEKERMEKRKLRQILRNYQYPPQFPPVQIYTNATTQLRQSYIHNNPAVPAFVVQHFAKFRKPPFKTTKKTQYKVTRCG</sequence>
<evidence type="ECO:0000256" key="1">
    <source>
        <dbReference type="SAM" id="MobiDB-lite"/>
    </source>
</evidence>
<feature type="compositionally biased region" description="Basic residues" evidence="1">
    <location>
        <begin position="70"/>
        <end position="85"/>
    </location>
</feature>
<name>A0AAN9Y9A4_9HEMI</name>
<evidence type="ECO:0000313" key="2">
    <source>
        <dbReference type="EMBL" id="KAK7603861.1"/>
    </source>
</evidence>
<dbReference type="EMBL" id="JBBCAQ010000006">
    <property type="protein sequence ID" value="KAK7603861.1"/>
    <property type="molecule type" value="Genomic_DNA"/>
</dbReference>
<dbReference type="Proteomes" id="UP001367676">
    <property type="component" value="Unassembled WGS sequence"/>
</dbReference>
<dbReference type="AlphaFoldDB" id="A0AAN9Y9A4"/>
<organism evidence="2 3">
    <name type="scientific">Parthenolecanium corni</name>
    <dbReference type="NCBI Taxonomy" id="536013"/>
    <lineage>
        <taxon>Eukaryota</taxon>
        <taxon>Metazoa</taxon>
        <taxon>Ecdysozoa</taxon>
        <taxon>Arthropoda</taxon>
        <taxon>Hexapoda</taxon>
        <taxon>Insecta</taxon>
        <taxon>Pterygota</taxon>
        <taxon>Neoptera</taxon>
        <taxon>Paraneoptera</taxon>
        <taxon>Hemiptera</taxon>
        <taxon>Sternorrhyncha</taxon>
        <taxon>Coccoidea</taxon>
        <taxon>Coccidae</taxon>
        <taxon>Parthenolecanium</taxon>
    </lineage>
</organism>
<feature type="compositionally biased region" description="Basic and acidic residues" evidence="1">
    <location>
        <begin position="60"/>
        <end position="69"/>
    </location>
</feature>
<accession>A0AAN9Y9A4</accession>
<protein>
    <submittedName>
        <fullName evidence="2">Uncharacterized protein</fullName>
    </submittedName>
</protein>
<feature type="compositionally biased region" description="Low complexity" evidence="1">
    <location>
        <begin position="1"/>
        <end position="19"/>
    </location>
</feature>
<proteinExistence type="predicted"/>
<reference evidence="2 3" key="1">
    <citation type="submission" date="2024-03" db="EMBL/GenBank/DDBJ databases">
        <title>Adaptation during the transition from Ophiocordyceps entomopathogen to insect associate is accompanied by gene loss and intensified selection.</title>
        <authorList>
            <person name="Ward C.M."/>
            <person name="Onetto C.A."/>
            <person name="Borneman A.R."/>
        </authorList>
    </citation>
    <scope>NUCLEOTIDE SEQUENCE [LARGE SCALE GENOMIC DNA]</scope>
    <source>
        <strain evidence="2">AWRI1</strain>
        <tissue evidence="2">Single Adult Female</tissue>
    </source>
</reference>
<keyword evidence="3" id="KW-1185">Reference proteome</keyword>
<comment type="caution">
    <text evidence="2">The sequence shown here is derived from an EMBL/GenBank/DDBJ whole genome shotgun (WGS) entry which is preliminary data.</text>
</comment>
<feature type="region of interest" description="Disordered" evidence="1">
    <location>
        <begin position="1"/>
        <end position="89"/>
    </location>
</feature>
<gene>
    <name evidence="2" type="ORF">V9T40_003860</name>
</gene>
<evidence type="ECO:0000313" key="3">
    <source>
        <dbReference type="Proteomes" id="UP001367676"/>
    </source>
</evidence>